<dbReference type="OrthoDB" id="9815501at2"/>
<evidence type="ECO:0000256" key="1">
    <source>
        <dbReference type="ARBA" id="ARBA00008580"/>
    </source>
</evidence>
<dbReference type="InterPro" id="IPR010985">
    <property type="entry name" value="Ribbon_hlx_hlx"/>
</dbReference>
<dbReference type="SUPFAM" id="SSF47598">
    <property type="entry name" value="Ribbon-helix-helix"/>
    <property type="match status" value="1"/>
</dbReference>
<dbReference type="NCBIfam" id="TIGR02606">
    <property type="entry name" value="antidote_CC2985"/>
    <property type="match status" value="1"/>
</dbReference>
<dbReference type="EMBL" id="FQUJ01000003">
    <property type="protein sequence ID" value="SHE59933.1"/>
    <property type="molecule type" value="Genomic_DNA"/>
</dbReference>
<keyword evidence="6" id="KW-1185">Reference proteome</keyword>
<protein>
    <recommendedName>
        <fullName evidence="2">Antitoxin ParD</fullName>
    </recommendedName>
</protein>
<proteinExistence type="inferred from homology"/>
<evidence type="ECO:0000256" key="4">
    <source>
        <dbReference type="ARBA" id="ARBA00037106"/>
    </source>
</evidence>
<comment type="similarity">
    <text evidence="1">Belongs to the ParD antitoxin family.</text>
</comment>
<dbReference type="Gene3D" id="6.10.10.120">
    <property type="entry name" value="Antitoxin ParD1-like"/>
    <property type="match status" value="1"/>
</dbReference>
<dbReference type="AlphaFoldDB" id="A0A1M4UTI2"/>
<reference evidence="5 6" key="1">
    <citation type="submission" date="2016-11" db="EMBL/GenBank/DDBJ databases">
        <authorList>
            <person name="Jaros S."/>
            <person name="Januszkiewicz K."/>
            <person name="Wedrychowicz H."/>
        </authorList>
    </citation>
    <scope>NUCLEOTIDE SEQUENCE [LARGE SCALE GENOMIC DNA]</scope>
    <source>
        <strain evidence="5 6">DSM 19980</strain>
    </source>
</reference>
<evidence type="ECO:0000256" key="3">
    <source>
        <dbReference type="ARBA" id="ARBA00022649"/>
    </source>
</evidence>
<evidence type="ECO:0000313" key="5">
    <source>
        <dbReference type="EMBL" id="SHE59933.1"/>
    </source>
</evidence>
<accession>A0A1M4UTI2</accession>
<dbReference type="Proteomes" id="UP000184346">
    <property type="component" value="Unassembled WGS sequence"/>
</dbReference>
<dbReference type="Pfam" id="PF03693">
    <property type="entry name" value="ParD_antitoxin"/>
    <property type="match status" value="1"/>
</dbReference>
<name>A0A1M4UTI2_9GAMM</name>
<keyword evidence="3" id="KW-1277">Toxin-antitoxin system</keyword>
<evidence type="ECO:0000256" key="2">
    <source>
        <dbReference type="ARBA" id="ARBA00017940"/>
    </source>
</evidence>
<organism evidence="5 6">
    <name type="scientific">Modicisalibacter ilicicola DSM 19980</name>
    <dbReference type="NCBI Taxonomy" id="1121942"/>
    <lineage>
        <taxon>Bacteria</taxon>
        <taxon>Pseudomonadati</taxon>
        <taxon>Pseudomonadota</taxon>
        <taxon>Gammaproteobacteria</taxon>
        <taxon>Oceanospirillales</taxon>
        <taxon>Halomonadaceae</taxon>
        <taxon>Modicisalibacter</taxon>
    </lineage>
</organism>
<sequence length="96" mass="10543">MPTRNVVLTDAQASLVERLVGSGRYQNASEVLREGLRLIESRDREETARLQALQRAADIGIADMEAERFRLFESSDSLQAHLTALAEDAIEGNGTA</sequence>
<dbReference type="GO" id="GO:0006355">
    <property type="term" value="P:regulation of DNA-templated transcription"/>
    <property type="evidence" value="ECO:0007669"/>
    <property type="project" value="InterPro"/>
</dbReference>
<dbReference type="PANTHER" id="PTHR36582">
    <property type="entry name" value="ANTITOXIN PARD"/>
    <property type="match status" value="1"/>
</dbReference>
<dbReference type="RefSeq" id="WP_072819857.1">
    <property type="nucleotide sequence ID" value="NZ_FQUJ01000003.1"/>
</dbReference>
<dbReference type="STRING" id="1121942.SAMN02745148_00751"/>
<gene>
    <name evidence="5" type="ORF">SAMN02745148_00751</name>
</gene>
<dbReference type="InterPro" id="IPR038296">
    <property type="entry name" value="ParD_sf"/>
</dbReference>
<evidence type="ECO:0000313" key="6">
    <source>
        <dbReference type="Proteomes" id="UP000184346"/>
    </source>
</evidence>
<dbReference type="PANTHER" id="PTHR36582:SF2">
    <property type="entry name" value="ANTITOXIN PARD"/>
    <property type="match status" value="1"/>
</dbReference>
<comment type="function">
    <text evidence="4">Antitoxin component of a type II toxin-antitoxin (TA) system. Neutralizes the effect of toxin ParE.</text>
</comment>
<dbReference type="InterPro" id="IPR022789">
    <property type="entry name" value="ParD"/>
</dbReference>